<evidence type="ECO:0000313" key="1">
    <source>
        <dbReference type="EMBL" id="RLN19274.1"/>
    </source>
</evidence>
<dbReference type="Proteomes" id="UP000275267">
    <property type="component" value="Unassembled WGS sequence"/>
</dbReference>
<dbReference type="STRING" id="4540.A0A3L6SFE7"/>
<dbReference type="InterPro" id="IPR008851">
    <property type="entry name" value="TFIIF-alpha"/>
</dbReference>
<dbReference type="GO" id="GO:0003677">
    <property type="term" value="F:DNA binding"/>
    <property type="evidence" value="ECO:0007669"/>
    <property type="project" value="InterPro"/>
</dbReference>
<reference evidence="2" key="1">
    <citation type="journal article" date="2019" name="Nat. Commun.">
        <title>The genome of broomcorn millet.</title>
        <authorList>
            <person name="Zou C."/>
            <person name="Miki D."/>
            <person name="Li D."/>
            <person name="Tang Q."/>
            <person name="Xiao L."/>
            <person name="Rajput S."/>
            <person name="Deng P."/>
            <person name="Jia W."/>
            <person name="Huang R."/>
            <person name="Zhang M."/>
            <person name="Sun Y."/>
            <person name="Hu J."/>
            <person name="Fu X."/>
            <person name="Schnable P.S."/>
            <person name="Li F."/>
            <person name="Zhang H."/>
            <person name="Feng B."/>
            <person name="Zhu X."/>
            <person name="Liu R."/>
            <person name="Schnable J.C."/>
            <person name="Zhu J.-K."/>
            <person name="Zhang H."/>
        </authorList>
    </citation>
    <scope>NUCLEOTIDE SEQUENCE [LARGE SCALE GENOMIC DNA]</scope>
</reference>
<gene>
    <name evidence="1" type="ORF">C2845_PM02G16260</name>
</gene>
<evidence type="ECO:0000313" key="2">
    <source>
        <dbReference type="Proteomes" id="UP000275267"/>
    </source>
</evidence>
<dbReference type="GO" id="GO:0032968">
    <property type="term" value="P:positive regulation of transcription elongation by RNA polymerase II"/>
    <property type="evidence" value="ECO:0007669"/>
    <property type="project" value="InterPro"/>
</dbReference>
<dbReference type="GO" id="GO:0016251">
    <property type="term" value="F:RNA polymerase II general transcription initiation factor activity"/>
    <property type="evidence" value="ECO:0007669"/>
    <property type="project" value="TreeGrafter"/>
</dbReference>
<dbReference type="GO" id="GO:0006367">
    <property type="term" value="P:transcription initiation at RNA polymerase II promoter"/>
    <property type="evidence" value="ECO:0007669"/>
    <property type="project" value="InterPro"/>
</dbReference>
<dbReference type="Gene3D" id="3.30.40.10">
    <property type="entry name" value="Zinc/RING finger domain, C3HC4 (zinc finger)"/>
    <property type="match status" value="1"/>
</dbReference>
<dbReference type="GO" id="GO:0001096">
    <property type="term" value="F:TFIIF-class transcription factor complex binding"/>
    <property type="evidence" value="ECO:0007669"/>
    <property type="project" value="TreeGrafter"/>
</dbReference>
<dbReference type="PANTHER" id="PTHR13011:SF0">
    <property type="entry name" value="GENERAL TRANSCRIPTION FACTOR IIF SUBUNIT 1"/>
    <property type="match status" value="1"/>
</dbReference>
<comment type="caution">
    <text evidence="1">The sequence shown here is derived from an EMBL/GenBank/DDBJ whole genome shotgun (WGS) entry which is preliminary data.</text>
</comment>
<dbReference type="EMBL" id="PQIB02000005">
    <property type="protein sequence ID" value="RLN19274.1"/>
    <property type="molecule type" value="Genomic_DNA"/>
</dbReference>
<organism evidence="1 2">
    <name type="scientific">Panicum miliaceum</name>
    <name type="common">Proso millet</name>
    <name type="synonym">Broomcorn millet</name>
    <dbReference type="NCBI Taxonomy" id="4540"/>
    <lineage>
        <taxon>Eukaryota</taxon>
        <taxon>Viridiplantae</taxon>
        <taxon>Streptophyta</taxon>
        <taxon>Embryophyta</taxon>
        <taxon>Tracheophyta</taxon>
        <taxon>Spermatophyta</taxon>
        <taxon>Magnoliopsida</taxon>
        <taxon>Liliopsida</taxon>
        <taxon>Poales</taxon>
        <taxon>Poaceae</taxon>
        <taxon>PACMAD clade</taxon>
        <taxon>Panicoideae</taxon>
        <taxon>Panicodae</taxon>
        <taxon>Paniceae</taxon>
        <taxon>Panicinae</taxon>
        <taxon>Panicum</taxon>
        <taxon>Panicum sect. Panicum</taxon>
    </lineage>
</organism>
<dbReference type="OrthoDB" id="76676at2759"/>
<keyword evidence="2" id="KW-1185">Reference proteome</keyword>
<name>A0A3L6SFE7_PANMI</name>
<dbReference type="InterPro" id="IPR013083">
    <property type="entry name" value="Znf_RING/FYVE/PHD"/>
</dbReference>
<proteinExistence type="predicted"/>
<dbReference type="PANTHER" id="PTHR13011">
    <property type="entry name" value="TFIIF-ALPHA"/>
    <property type="match status" value="1"/>
</dbReference>
<accession>A0A3L6SFE7</accession>
<protein>
    <submittedName>
        <fullName evidence="1">Transcription initiation factor IIF subunit alpha isoform X2</fullName>
    </submittedName>
</protein>
<dbReference type="GO" id="GO:0005674">
    <property type="term" value="C:transcription factor TFIIF complex"/>
    <property type="evidence" value="ECO:0007669"/>
    <property type="project" value="TreeGrafter"/>
</dbReference>
<dbReference type="AlphaFoldDB" id="A0A3L6SFE7"/>
<sequence length="245" mass="26915">MGSADLVLKPACEGCGNTSDLYGTGCKHTTLCSDCGKSMARSRARCLVCSSPITRLIREYNVRANAITDKTYSIGRFVTGLPPFSKKSAENKWSLHKEGLQGRQIPDNMRPLLRSIRTSLLYVDRSGRNPSAPSRSAWPFSDVLTSATLPAPHSSPLLRSAQWHGLQNLHQQAMFMLLPSSLGYVYGVTSPHTLFAYASEGGNSMIEKGGTKDPSDDDAPLKPDVEKEMPLQLQDLRVCLVWLWS</sequence>
<dbReference type="GO" id="GO:0003743">
    <property type="term" value="F:translation initiation factor activity"/>
    <property type="evidence" value="ECO:0007669"/>
    <property type="project" value="UniProtKB-KW"/>
</dbReference>